<sequence length="466" mass="52424">MLAGFRRAVNGALLCLSFGSIFMFYNTGHALSKLKVEERKAQKAVFPNQISVGSFTPHSTIVEVAGFRTDAVKAAIHSSNLIGVRGDLQVLLHELTHWFDFFGTLWGRKYSCAIAKAYRALERRTEAEFPRLVELFDLDRRILSPAYYRFTAPPAEPHDKNRPWSIDFACGAEIDAYGRMDERRPLFLVRFGENPSRNNFARQPISPGALLEVRAIASEMNAGISAIGTAREEGERIVEMAQFRREFESLVYNHELIEYNAAAHTLAIIAGSKDLVQTYRLAASLAFIALNMSEEDFSRIKVPERFKIFGRRNRVLLKNHDCGFAFICLVFNGAAFEGDENAYISNCLRQSNLDTAEAILMRAADALAEPMYLSNPSEITSHFMREAMMGGEICKRLASQECQLVTLENVIGDFRAIAPPFMDSEGDFIELNSGRIDEFQPEMMHDAAHLLRSYTRNLLTGCRGLD</sequence>
<organism evidence="1 2">
    <name type="scientific">Agrobacterium tumefaciens str. Kerr 14</name>
    <dbReference type="NCBI Taxonomy" id="1183424"/>
    <lineage>
        <taxon>Bacteria</taxon>
        <taxon>Pseudomonadati</taxon>
        <taxon>Pseudomonadota</taxon>
        <taxon>Alphaproteobacteria</taxon>
        <taxon>Hyphomicrobiales</taxon>
        <taxon>Rhizobiaceae</taxon>
        <taxon>Rhizobium/Agrobacterium group</taxon>
        <taxon>Agrobacterium</taxon>
        <taxon>Agrobacterium tumefaciens complex</taxon>
    </lineage>
</organism>
<dbReference type="Proteomes" id="UP000191897">
    <property type="component" value="Unassembled WGS sequence"/>
</dbReference>
<protein>
    <submittedName>
        <fullName evidence="1">Uncharacterized protein</fullName>
    </submittedName>
</protein>
<dbReference type="AlphaFoldDB" id="A0A1S7SBI6"/>
<dbReference type="EMBL" id="FBWC01000037">
    <property type="protein sequence ID" value="CUX66065.1"/>
    <property type="molecule type" value="Genomic_DNA"/>
</dbReference>
<proteinExistence type="predicted"/>
<name>A0A1S7SBI6_AGRTU</name>
<gene>
    <name evidence="1" type="ORF">AGR4C_pa60061</name>
</gene>
<accession>A0A1S7SBI6</accession>
<evidence type="ECO:0000313" key="2">
    <source>
        <dbReference type="Proteomes" id="UP000191897"/>
    </source>
</evidence>
<reference evidence="1 2" key="1">
    <citation type="submission" date="2016-01" db="EMBL/GenBank/DDBJ databases">
        <authorList>
            <person name="Oliw E.H."/>
        </authorList>
    </citation>
    <scope>NUCLEOTIDE SEQUENCE [LARGE SCALE GENOMIC DNA]</scope>
    <source>
        <strain evidence="1 2">Kerr 14</strain>
    </source>
</reference>
<evidence type="ECO:0000313" key="1">
    <source>
        <dbReference type="EMBL" id="CUX66065.1"/>
    </source>
</evidence>